<evidence type="ECO:0000256" key="5">
    <source>
        <dbReference type="ARBA" id="ARBA00023239"/>
    </source>
</evidence>
<accession>A0ABS4J8N2</accession>
<evidence type="ECO:0000256" key="1">
    <source>
        <dbReference type="ARBA" id="ARBA00001933"/>
    </source>
</evidence>
<evidence type="ECO:0000256" key="2">
    <source>
        <dbReference type="ARBA" id="ARBA00010671"/>
    </source>
</evidence>
<dbReference type="EMBL" id="JAGGLB010000045">
    <property type="protein sequence ID" value="MBP1996202.1"/>
    <property type="molecule type" value="Genomic_DNA"/>
</dbReference>
<dbReference type="SUPFAM" id="SSF53383">
    <property type="entry name" value="PLP-dependent transferases"/>
    <property type="match status" value="1"/>
</dbReference>
<dbReference type="InterPro" id="IPR052357">
    <property type="entry name" value="Orn_Lys_Arg_decarboxylase-I"/>
</dbReference>
<dbReference type="RefSeq" id="WP_209978395.1">
    <property type="nucleotide sequence ID" value="NZ_JAGGLB010000045.1"/>
</dbReference>
<evidence type="ECO:0000259" key="7">
    <source>
        <dbReference type="Pfam" id="PF03711"/>
    </source>
</evidence>
<protein>
    <submittedName>
        <fullName evidence="8">Arginine/lysine/ornithine decarboxylase</fullName>
    </submittedName>
</protein>
<gene>
    <name evidence="8" type="ORF">J2Z66_007846</name>
</gene>
<name>A0ABS4J8N2_9BACL</name>
<comment type="similarity">
    <text evidence="2">Belongs to the Orn/Lys/Arg decarboxylase class-I family.</text>
</comment>
<dbReference type="InterPro" id="IPR015421">
    <property type="entry name" value="PyrdxlP-dep_Trfase_major"/>
</dbReference>
<keyword evidence="3" id="KW-0210">Decarboxylase</keyword>
<dbReference type="Gene3D" id="3.90.100.10">
    <property type="entry name" value="Orn/Lys/Arg decarboxylase, C-terminal domain"/>
    <property type="match status" value="1"/>
</dbReference>
<dbReference type="InterPro" id="IPR008286">
    <property type="entry name" value="Prn/Lys/Arg_de-COase_C"/>
</dbReference>
<evidence type="ECO:0000256" key="3">
    <source>
        <dbReference type="ARBA" id="ARBA00022793"/>
    </source>
</evidence>
<evidence type="ECO:0000313" key="9">
    <source>
        <dbReference type="Proteomes" id="UP001519287"/>
    </source>
</evidence>
<feature type="domain" description="Orn/Lys/Arg decarboxylase C-terminal" evidence="7">
    <location>
        <begin position="417"/>
        <end position="487"/>
    </location>
</feature>
<proteinExistence type="inferred from homology"/>
<evidence type="ECO:0000313" key="8">
    <source>
        <dbReference type="EMBL" id="MBP1996202.1"/>
    </source>
</evidence>
<dbReference type="InterPro" id="IPR036633">
    <property type="entry name" value="Prn/Lys/Arg_de-COase_C_sf"/>
</dbReference>
<dbReference type="PANTHER" id="PTHR43277:SF3">
    <property type="entry name" value="DECARBOXYLASE, PUTATIVE-RELATED"/>
    <property type="match status" value="1"/>
</dbReference>
<reference evidence="8 9" key="1">
    <citation type="submission" date="2021-03" db="EMBL/GenBank/DDBJ databases">
        <title>Genomic Encyclopedia of Type Strains, Phase IV (KMG-IV): sequencing the most valuable type-strain genomes for metagenomic binning, comparative biology and taxonomic classification.</title>
        <authorList>
            <person name="Goeker M."/>
        </authorList>
    </citation>
    <scope>NUCLEOTIDE SEQUENCE [LARGE SCALE GENOMIC DNA]</scope>
    <source>
        <strain evidence="8 9">DSM 26048</strain>
    </source>
</reference>
<dbReference type="Pfam" id="PF01276">
    <property type="entry name" value="OKR_DC_1"/>
    <property type="match status" value="1"/>
</dbReference>
<dbReference type="Gene3D" id="3.40.640.10">
    <property type="entry name" value="Type I PLP-dependent aspartate aminotransferase-like (Major domain)"/>
    <property type="match status" value="1"/>
</dbReference>
<dbReference type="InterPro" id="IPR000310">
    <property type="entry name" value="Orn/Lys/Arg_deCO2ase_major_dom"/>
</dbReference>
<dbReference type="InterPro" id="IPR015424">
    <property type="entry name" value="PyrdxlP-dep_Trfase"/>
</dbReference>
<dbReference type="PANTHER" id="PTHR43277">
    <property type="entry name" value="ARGININE DECARBOXYLASE"/>
    <property type="match status" value="1"/>
</dbReference>
<dbReference type="Pfam" id="PF03711">
    <property type="entry name" value="OKR_DC_1_C"/>
    <property type="match status" value="1"/>
</dbReference>
<comment type="cofactor">
    <cofactor evidence="1">
        <name>pyridoxal 5'-phosphate</name>
        <dbReference type="ChEBI" id="CHEBI:597326"/>
    </cofactor>
</comment>
<dbReference type="SUPFAM" id="SSF55904">
    <property type="entry name" value="Ornithine decarboxylase C-terminal domain"/>
    <property type="match status" value="1"/>
</dbReference>
<evidence type="ECO:0000256" key="4">
    <source>
        <dbReference type="ARBA" id="ARBA00022898"/>
    </source>
</evidence>
<evidence type="ECO:0000259" key="6">
    <source>
        <dbReference type="Pfam" id="PF01276"/>
    </source>
</evidence>
<keyword evidence="4" id="KW-0663">Pyridoxal phosphate</keyword>
<comment type="caution">
    <text evidence="8">The sequence shown here is derived from an EMBL/GenBank/DDBJ whole genome shotgun (WGS) entry which is preliminary data.</text>
</comment>
<feature type="domain" description="Orn/Lys/Arg decarboxylases family 1 pyridoxal-P attachment site" evidence="6">
    <location>
        <begin position="13"/>
        <end position="299"/>
    </location>
</feature>
<keyword evidence="9" id="KW-1185">Reference proteome</keyword>
<keyword evidence="5" id="KW-0456">Lyase</keyword>
<sequence>MTDLSKIDRTRAPLFEAMAAHYRRNAVSFHVPGHKSGAGVDPAASFFYEAMLAVDYTEITGLDDLHQAEGVILEAQRLAAECFGAEETYFLVGGSTVGNLSMITAVCNPEDLILVQRNVHKSVIHGLMLAGARAVFIPPMWDAASGMATGVKAEDVETALQAYPEAKGLLISNPNYYGMGVDVRSLAELLHAHNKPLLVDEAHGAHFGFHQELPPSALSSGADVVVQSTHKMLTAMTMGAMLHVQGDLVDRTAIQQRLSLLQSSSPSYPILGSLDLARRQVHMNGEAWIERGLQVLRNFSNLLCELPCYGVICQSLQTSAYRYKDPFKVGIYDATGTLSGPALREKLEDAGCFVEMTDAKHVLLLFTPASTNADVQRVYQALSNICRESQLEKKELSGFITNIDNLPPFTQISSPVAFKLQDQSSFSKESAHHTELVTLEAAVGRRSADMVIPYPPGIPLLYSGEIITKSCVQYLQELASLGIKFQGTQLSQLHKIRVYIK</sequence>
<dbReference type="Proteomes" id="UP001519287">
    <property type="component" value="Unassembled WGS sequence"/>
</dbReference>
<organism evidence="8 9">
    <name type="scientific">Paenibacillus eucommiae</name>
    <dbReference type="NCBI Taxonomy" id="1355755"/>
    <lineage>
        <taxon>Bacteria</taxon>
        <taxon>Bacillati</taxon>
        <taxon>Bacillota</taxon>
        <taxon>Bacilli</taxon>
        <taxon>Bacillales</taxon>
        <taxon>Paenibacillaceae</taxon>
        <taxon>Paenibacillus</taxon>
    </lineage>
</organism>